<protein>
    <submittedName>
        <fullName evidence="3">FAD-binding oxidoreductase</fullName>
    </submittedName>
</protein>
<dbReference type="PANTHER" id="PTHR13847:SF281">
    <property type="entry name" value="FAD DEPENDENT OXIDOREDUCTASE DOMAIN-CONTAINING PROTEIN"/>
    <property type="match status" value="1"/>
</dbReference>
<comment type="caution">
    <text evidence="3">The sequence shown here is derived from an EMBL/GenBank/DDBJ whole genome shotgun (WGS) entry which is preliminary data.</text>
</comment>
<feature type="domain" description="FAD dependent oxidoreductase" evidence="2">
    <location>
        <begin position="39"/>
        <end position="393"/>
    </location>
</feature>
<dbReference type="InterPro" id="IPR006076">
    <property type="entry name" value="FAD-dep_OxRdtase"/>
</dbReference>
<dbReference type="EMBL" id="JAAGOX010000022">
    <property type="protein sequence ID" value="NDW45827.1"/>
    <property type="molecule type" value="Genomic_DNA"/>
</dbReference>
<evidence type="ECO:0000256" key="1">
    <source>
        <dbReference type="ARBA" id="ARBA00023002"/>
    </source>
</evidence>
<dbReference type="InterPro" id="IPR036188">
    <property type="entry name" value="FAD/NAD-bd_sf"/>
</dbReference>
<evidence type="ECO:0000259" key="2">
    <source>
        <dbReference type="Pfam" id="PF01266"/>
    </source>
</evidence>
<sequence>MKRIFSDFAYGAGPRQACWWDETIDAPDWPVASGDIRTDVAIVGGGFTGMSAALHLSECGVAVTLLEAEAPGWGASGRNGGFCCLGGTKLSDAQKRRRFGDDGARAFDQAEVDAVDLVAELIARHGINADTHSKGETRLAHSARAMESLRREADAGHGRLHEKHDLEADGLNGQFFGGLTSDVGFALNPRMYLFGMASAAAARGVRQFRNSPVTRIEPGRRGHVLHTPAARIEAETVLICTNGYSSEDMPPWLAGRYMPAQSSVMVTRPMTDAELRAQGWTSDQMAYDTRNLLHYFRLMPDRRFLFGMRGGLFSSPRVEAAIHARMRRHFDAMFPAWTGVEATNLWSGMVCLARDLMPYVGPVPGSPGMFAGLAYHGNGVAMGTYSGRALARLALGEPADLPLAMQGPLRRFPLGRFRRAVMPPAYLAFGLADHL</sequence>
<proteinExistence type="predicted"/>
<dbReference type="GO" id="GO:0005737">
    <property type="term" value="C:cytoplasm"/>
    <property type="evidence" value="ECO:0007669"/>
    <property type="project" value="TreeGrafter"/>
</dbReference>
<dbReference type="AlphaFoldDB" id="A0A6B2NTA0"/>
<accession>A0A6B2NTA0</accession>
<dbReference type="RefSeq" id="WP_164130349.1">
    <property type="nucleotide sequence ID" value="NZ_JAAGOX010000022.1"/>
</dbReference>
<dbReference type="GO" id="GO:0016491">
    <property type="term" value="F:oxidoreductase activity"/>
    <property type="evidence" value="ECO:0007669"/>
    <property type="project" value="UniProtKB-KW"/>
</dbReference>
<gene>
    <name evidence="3" type="ORF">G0P99_12745</name>
</gene>
<dbReference type="Gene3D" id="3.50.50.60">
    <property type="entry name" value="FAD/NAD(P)-binding domain"/>
    <property type="match status" value="1"/>
</dbReference>
<dbReference type="Gene3D" id="3.30.9.10">
    <property type="entry name" value="D-Amino Acid Oxidase, subunit A, domain 2"/>
    <property type="match status" value="1"/>
</dbReference>
<reference evidence="3" key="1">
    <citation type="submission" date="2020-02" db="EMBL/GenBank/DDBJ databases">
        <title>Delineation of the pyrene-degrading pathway in Roseobacter clade bacteria by genomic analysis.</title>
        <authorList>
            <person name="Zhou H."/>
            <person name="Wang H."/>
        </authorList>
    </citation>
    <scope>NUCLEOTIDE SEQUENCE</scope>
    <source>
        <strain evidence="3">PrR005</strain>
    </source>
</reference>
<evidence type="ECO:0000313" key="3">
    <source>
        <dbReference type="EMBL" id="NDW45827.1"/>
    </source>
</evidence>
<dbReference type="Pfam" id="PF01266">
    <property type="entry name" value="DAO"/>
    <property type="match status" value="1"/>
</dbReference>
<dbReference type="SUPFAM" id="SSF51905">
    <property type="entry name" value="FAD/NAD(P)-binding domain"/>
    <property type="match status" value="1"/>
</dbReference>
<organism evidence="3">
    <name type="scientific">Ruegeria sp. PrR005</name>
    <dbReference type="NCBI Taxonomy" id="2706882"/>
    <lineage>
        <taxon>Bacteria</taxon>
        <taxon>Pseudomonadati</taxon>
        <taxon>Pseudomonadota</taxon>
        <taxon>Alphaproteobacteria</taxon>
        <taxon>Rhodobacterales</taxon>
        <taxon>Roseobacteraceae</taxon>
        <taxon>Ruegeria</taxon>
    </lineage>
</organism>
<name>A0A6B2NTA0_9RHOB</name>
<dbReference type="PANTHER" id="PTHR13847">
    <property type="entry name" value="SARCOSINE DEHYDROGENASE-RELATED"/>
    <property type="match status" value="1"/>
</dbReference>
<keyword evidence="1" id="KW-0560">Oxidoreductase</keyword>